<feature type="transmembrane region" description="Helical" evidence="1">
    <location>
        <begin position="227"/>
        <end position="247"/>
    </location>
</feature>
<dbReference type="InterPro" id="IPR045625">
    <property type="entry name" value="DUF6427"/>
</dbReference>
<dbReference type="Pfam" id="PF19992">
    <property type="entry name" value="DUF6427"/>
    <property type="match status" value="1"/>
</dbReference>
<evidence type="ECO:0000313" key="3">
    <source>
        <dbReference type="Proteomes" id="UP000031473"/>
    </source>
</evidence>
<keyword evidence="1" id="KW-0472">Membrane</keyword>
<proteinExistence type="predicted"/>
<organism evidence="2 3">
    <name type="scientific">Kaistella jeonii</name>
    <dbReference type="NCBI Taxonomy" id="266749"/>
    <lineage>
        <taxon>Bacteria</taxon>
        <taxon>Pseudomonadati</taxon>
        <taxon>Bacteroidota</taxon>
        <taxon>Flavobacteriia</taxon>
        <taxon>Flavobacteriales</taxon>
        <taxon>Weeksellaceae</taxon>
        <taxon>Chryseobacterium group</taxon>
        <taxon>Kaistella</taxon>
    </lineage>
</organism>
<feature type="transmembrane region" description="Helical" evidence="1">
    <location>
        <begin position="281"/>
        <end position="298"/>
    </location>
</feature>
<dbReference type="AlphaFoldDB" id="A0A0C1F7T2"/>
<feature type="transmembrane region" description="Helical" evidence="1">
    <location>
        <begin position="113"/>
        <end position="139"/>
    </location>
</feature>
<keyword evidence="3" id="KW-1185">Reference proteome</keyword>
<keyword evidence="1" id="KW-0812">Transmembrane</keyword>
<dbReference type="Proteomes" id="UP000031473">
    <property type="component" value="Unassembled WGS sequence"/>
</dbReference>
<dbReference type="OrthoDB" id="1427695at2"/>
<evidence type="ECO:0000256" key="1">
    <source>
        <dbReference type="SAM" id="Phobius"/>
    </source>
</evidence>
<protein>
    <submittedName>
        <fullName evidence="2">Uncharacterized protein</fullName>
    </submittedName>
</protein>
<feature type="transmembrane region" description="Helical" evidence="1">
    <location>
        <begin position="194"/>
        <end position="215"/>
    </location>
</feature>
<feature type="transmembrane region" description="Helical" evidence="1">
    <location>
        <begin position="12"/>
        <end position="32"/>
    </location>
</feature>
<dbReference type="RefSeq" id="WP_039354364.1">
    <property type="nucleotide sequence ID" value="NZ_FOLA01000014.1"/>
</dbReference>
<feature type="transmembrane region" description="Helical" evidence="1">
    <location>
        <begin position="68"/>
        <end position="101"/>
    </location>
</feature>
<sequence>MFRILSKESNIFSIPVYIGVLLLIVIGFNFLDFNTLDLFSAIITFAGIALGYFCFNAIALNYQTHLPLFLYTVIIFSLYLGDLDIGIAVSLFTNSIILLLLTNIDMVVRKNSYILVGAILAINFIFLPTTWPMTLFVILHIIGTSDKVGLHFFRLIFGISLIAMSYFGIAYFLGMNSWNPVYFPFGQFEISKHLINLIWLLPIGLLLLHAVMDHFRNFNQKSPTSKFKYTFLLIFSLAQLITIVLYMGNHYEYLLLLALPTSIIVSRMLKFLPTYWMKETGLWLIIFSLVLFKLANYFKFNI</sequence>
<comment type="caution">
    <text evidence="2">The sequence shown here is derived from an EMBL/GenBank/DDBJ whole genome shotgun (WGS) entry which is preliminary data.</text>
</comment>
<keyword evidence="1" id="KW-1133">Transmembrane helix</keyword>
<reference evidence="2 3" key="1">
    <citation type="submission" date="2014-10" db="EMBL/GenBank/DDBJ databases">
        <title>Kaistella jeonii genome.</title>
        <authorList>
            <person name="Clayton J.T."/>
            <person name="Newman J.D."/>
        </authorList>
    </citation>
    <scope>NUCLEOTIDE SEQUENCE [LARGE SCALE GENOMIC DNA]</scope>
    <source>
        <strain evidence="2 3">DSM 17048</strain>
    </source>
</reference>
<dbReference type="STRING" id="266749.SAMN05421876_1148"/>
<feature type="transmembrane region" description="Helical" evidence="1">
    <location>
        <begin position="38"/>
        <end position="61"/>
    </location>
</feature>
<dbReference type="EMBL" id="JSYL01000013">
    <property type="protein sequence ID" value="KIA87938.1"/>
    <property type="molecule type" value="Genomic_DNA"/>
</dbReference>
<name>A0A0C1F7T2_9FLAO</name>
<evidence type="ECO:0000313" key="2">
    <source>
        <dbReference type="EMBL" id="KIA87938.1"/>
    </source>
</evidence>
<gene>
    <name evidence="2" type="ORF">OA86_13545</name>
</gene>
<feature type="transmembrane region" description="Helical" evidence="1">
    <location>
        <begin position="151"/>
        <end position="174"/>
    </location>
</feature>
<feature type="transmembrane region" description="Helical" evidence="1">
    <location>
        <begin position="253"/>
        <end position="269"/>
    </location>
</feature>
<accession>A0A0C1F7T2</accession>